<gene>
    <name evidence="2" type="ORF">TM448A01952_0007</name>
</gene>
<accession>A0A6H1ZSW7</accession>
<keyword evidence="1" id="KW-0812">Transmembrane</keyword>
<reference evidence="2" key="1">
    <citation type="submission" date="2020-03" db="EMBL/GenBank/DDBJ databases">
        <title>The deep terrestrial virosphere.</title>
        <authorList>
            <person name="Holmfeldt K."/>
            <person name="Nilsson E."/>
            <person name="Simone D."/>
            <person name="Lopez-Fernandez M."/>
            <person name="Wu X."/>
            <person name="de Brujin I."/>
            <person name="Lundin D."/>
            <person name="Andersson A."/>
            <person name="Bertilsson S."/>
            <person name="Dopson M."/>
        </authorList>
    </citation>
    <scope>NUCLEOTIDE SEQUENCE</scope>
    <source>
        <strain evidence="2">TM448A01952</strain>
    </source>
</reference>
<organism evidence="2">
    <name type="scientific">viral metagenome</name>
    <dbReference type="NCBI Taxonomy" id="1070528"/>
    <lineage>
        <taxon>unclassified sequences</taxon>
        <taxon>metagenomes</taxon>
        <taxon>organismal metagenomes</taxon>
    </lineage>
</organism>
<protein>
    <recommendedName>
        <fullName evidence="3">Holin</fullName>
    </recommendedName>
</protein>
<name>A0A6H1ZSW7_9ZZZZ</name>
<dbReference type="EMBL" id="MT144232">
    <property type="protein sequence ID" value="QJA51023.1"/>
    <property type="molecule type" value="Genomic_DNA"/>
</dbReference>
<proteinExistence type="predicted"/>
<sequence>MNEQFVKRLKSFGWRFAAYVVAVALAWLADNIGLLQFNPAITAVLGLILGEASKAWATFMDTQGKTYFGFRK</sequence>
<feature type="transmembrane region" description="Helical" evidence="1">
    <location>
        <begin position="12"/>
        <end position="29"/>
    </location>
</feature>
<keyword evidence="1" id="KW-1133">Transmembrane helix</keyword>
<dbReference type="AlphaFoldDB" id="A0A6H1ZSW7"/>
<evidence type="ECO:0000256" key="1">
    <source>
        <dbReference type="SAM" id="Phobius"/>
    </source>
</evidence>
<keyword evidence="1" id="KW-0472">Membrane</keyword>
<evidence type="ECO:0008006" key="3">
    <source>
        <dbReference type="Google" id="ProtNLM"/>
    </source>
</evidence>
<evidence type="ECO:0000313" key="2">
    <source>
        <dbReference type="EMBL" id="QJA51023.1"/>
    </source>
</evidence>